<dbReference type="EMBL" id="NAJL01000021">
    <property type="protein sequence ID" value="TKA27773.1"/>
    <property type="molecule type" value="Genomic_DNA"/>
</dbReference>
<dbReference type="GO" id="GO:0046872">
    <property type="term" value="F:metal ion binding"/>
    <property type="evidence" value="ECO:0007669"/>
    <property type="project" value="UniProtKB-KW"/>
</dbReference>
<evidence type="ECO:0000256" key="3">
    <source>
        <dbReference type="ARBA" id="ARBA00022602"/>
    </source>
</evidence>
<organism evidence="10 11">
    <name type="scientific">Salinomyces thailandicus</name>
    <dbReference type="NCBI Taxonomy" id="706561"/>
    <lineage>
        <taxon>Eukaryota</taxon>
        <taxon>Fungi</taxon>
        <taxon>Dikarya</taxon>
        <taxon>Ascomycota</taxon>
        <taxon>Pezizomycotina</taxon>
        <taxon>Dothideomycetes</taxon>
        <taxon>Dothideomycetidae</taxon>
        <taxon>Mycosphaerellales</taxon>
        <taxon>Teratosphaeriaceae</taxon>
        <taxon>Salinomyces</taxon>
    </lineage>
</organism>
<comment type="similarity">
    <text evidence="2">Belongs to the protein prenyltransferase subunit beta family.</text>
</comment>
<dbReference type="Pfam" id="PF00432">
    <property type="entry name" value="Prenyltrans"/>
    <property type="match status" value="1"/>
</dbReference>
<dbReference type="InterPro" id="IPR001330">
    <property type="entry name" value="Prenyltrans"/>
</dbReference>
<gene>
    <name evidence="10" type="ORF">B0A50_04874</name>
</gene>
<keyword evidence="4" id="KW-0808">Transferase</keyword>
<dbReference type="PANTHER" id="PTHR11774:SF4">
    <property type="entry name" value="GERANYLGERANYL TRANSFERASE TYPE-1 SUBUNIT BETA"/>
    <property type="match status" value="1"/>
</dbReference>
<dbReference type="Proteomes" id="UP000308549">
    <property type="component" value="Unassembled WGS sequence"/>
</dbReference>
<accession>A0A4U0TYZ2</accession>
<comment type="cofactor">
    <cofactor evidence="1">
        <name>Zn(2+)</name>
        <dbReference type="ChEBI" id="CHEBI:29105"/>
    </cofactor>
</comment>
<keyword evidence="7" id="KW-0862">Zinc</keyword>
<proteinExistence type="inferred from homology"/>
<keyword evidence="5" id="KW-0479">Metal-binding</keyword>
<dbReference type="SUPFAM" id="SSF48239">
    <property type="entry name" value="Terpenoid cyclases/Protein prenyltransferases"/>
    <property type="match status" value="1"/>
</dbReference>
<evidence type="ECO:0000256" key="4">
    <source>
        <dbReference type="ARBA" id="ARBA00022679"/>
    </source>
</evidence>
<reference evidence="10 11" key="1">
    <citation type="submission" date="2017-03" db="EMBL/GenBank/DDBJ databases">
        <title>Genomes of endolithic fungi from Antarctica.</title>
        <authorList>
            <person name="Coleine C."/>
            <person name="Masonjones S."/>
            <person name="Stajich J.E."/>
        </authorList>
    </citation>
    <scope>NUCLEOTIDE SEQUENCE [LARGE SCALE GENOMIC DNA]</scope>
    <source>
        <strain evidence="10 11">CCFEE 6315</strain>
    </source>
</reference>
<evidence type="ECO:0000256" key="7">
    <source>
        <dbReference type="ARBA" id="ARBA00022833"/>
    </source>
</evidence>
<evidence type="ECO:0000256" key="1">
    <source>
        <dbReference type="ARBA" id="ARBA00001947"/>
    </source>
</evidence>
<dbReference type="InterPro" id="IPR008930">
    <property type="entry name" value="Terpenoid_cyclase/PrenylTrfase"/>
</dbReference>
<dbReference type="OrthoDB" id="24893at2759"/>
<evidence type="ECO:0000313" key="10">
    <source>
        <dbReference type="EMBL" id="TKA27773.1"/>
    </source>
</evidence>
<evidence type="ECO:0000256" key="8">
    <source>
        <dbReference type="SAM" id="MobiDB-lite"/>
    </source>
</evidence>
<dbReference type="Gene3D" id="1.50.10.20">
    <property type="match status" value="1"/>
</dbReference>
<evidence type="ECO:0000256" key="6">
    <source>
        <dbReference type="ARBA" id="ARBA00022737"/>
    </source>
</evidence>
<protein>
    <recommendedName>
        <fullName evidence="9">Prenyltransferase alpha-alpha toroid domain-containing protein</fullName>
    </recommendedName>
</protein>
<dbReference type="GO" id="GO:0005953">
    <property type="term" value="C:CAAX-protein geranylgeranyltransferase complex"/>
    <property type="evidence" value="ECO:0007669"/>
    <property type="project" value="TreeGrafter"/>
</dbReference>
<dbReference type="AlphaFoldDB" id="A0A4U0TYZ2"/>
<evidence type="ECO:0000256" key="2">
    <source>
        <dbReference type="ARBA" id="ARBA00010497"/>
    </source>
</evidence>
<dbReference type="PANTHER" id="PTHR11774">
    <property type="entry name" value="GERANYLGERANYL TRANSFERASE TYPE BETA SUBUNIT"/>
    <property type="match status" value="1"/>
</dbReference>
<feature type="compositionally biased region" description="Basic and acidic residues" evidence="8">
    <location>
        <begin position="288"/>
        <end position="309"/>
    </location>
</feature>
<evidence type="ECO:0000313" key="11">
    <source>
        <dbReference type="Proteomes" id="UP000308549"/>
    </source>
</evidence>
<dbReference type="InterPro" id="IPR045089">
    <property type="entry name" value="PGGT1B-like"/>
</dbReference>
<evidence type="ECO:0000259" key="9">
    <source>
        <dbReference type="Pfam" id="PF00432"/>
    </source>
</evidence>
<comment type="caution">
    <text evidence="10">The sequence shown here is derived from an EMBL/GenBank/DDBJ whole genome shotgun (WGS) entry which is preliminary data.</text>
</comment>
<feature type="region of interest" description="Disordered" evidence="8">
    <location>
        <begin position="288"/>
        <end position="316"/>
    </location>
</feature>
<feature type="domain" description="Prenyltransferase alpha-alpha toroid" evidence="9">
    <location>
        <begin position="15"/>
        <end position="419"/>
    </location>
</feature>
<evidence type="ECO:0000256" key="5">
    <source>
        <dbReference type="ARBA" id="ARBA00022723"/>
    </source>
</evidence>
<keyword evidence="6" id="KW-0677">Repeat</keyword>
<sequence length="439" mass="48646">MAILSSNESLLEPSLDKARHVKYWTRCLKTYLPNQYTGNDSNRMYLAYFIISALDLLDALKTVPSEQERRDHVNWIYHCQHPNGGFRMWPGTDFGKLSNEKNAQYDPANIPGTYFALATLLIYDDDLTRVRRADCLEWLRQMQRPDGSFGETIVNGRIEGGSDSRLGFCAAGIRHILRGRTSGSIDIDGQLIQDIELDAFVGCVRMAESFDGGIADEPFHEPQAGYTFCSLGALALIDRLNRPNGHDVKETNGPVDPLRVLDWLVWRQTELTDPDAGLDTELCTDEDAPHTQHAEGQHIPKGDKGDHGMPAKQSPDKTVGGSMFDLLVDGAGMNGRTNKVADTCYAFWVGASLHIMETPTLCDQSAARRYLLGKTQHGVLGGFGKFPGDLPDLYHSYLGLAALSLAGSDQVKPLDGGMCLSREARERLPTIWKSWRVDA</sequence>
<keyword evidence="3" id="KW-0637">Prenyltransferase</keyword>
<keyword evidence="11" id="KW-1185">Reference proteome</keyword>
<dbReference type="GO" id="GO:0004662">
    <property type="term" value="F:CAAX-protein geranylgeranyltransferase activity"/>
    <property type="evidence" value="ECO:0007669"/>
    <property type="project" value="TreeGrafter"/>
</dbReference>
<name>A0A4U0TYZ2_9PEZI</name>